<accession>A0A182Q4M2</accession>
<dbReference type="EMBL" id="AXCN02000788">
    <property type="status" value="NOT_ANNOTATED_CDS"/>
    <property type="molecule type" value="Genomic_DNA"/>
</dbReference>
<sequence length="179" mass="20365">MKTIHKEGNSAQLWDVHNPDWIPSLYLPPRSLEPLNLSTPQNCEEFIKNEQQTEDSIANPLLDEQPDHSARRTLLIDEIIAYPIGRTYFTLDDEREGKPNPASYDPTRNLPTDLKQCLTKSSLVGRMVLEANAPTCPERIFSPNSTVTQLDLSTAPRWETERTIMTLQHSVLELIDALE</sequence>
<evidence type="ECO:0000313" key="2">
    <source>
        <dbReference type="EnsemblMetazoa" id="AFAF002980-PA"/>
    </source>
</evidence>
<feature type="region of interest" description="Disordered" evidence="1">
    <location>
        <begin position="92"/>
        <end position="111"/>
    </location>
</feature>
<evidence type="ECO:0000313" key="3">
    <source>
        <dbReference type="Proteomes" id="UP000075886"/>
    </source>
</evidence>
<protein>
    <submittedName>
        <fullName evidence="2">Uncharacterized protein</fullName>
    </submittedName>
</protein>
<dbReference type="VEuPathDB" id="VectorBase:AFAF002980"/>
<proteinExistence type="predicted"/>
<dbReference type="AlphaFoldDB" id="A0A182Q4M2"/>
<reference evidence="3" key="1">
    <citation type="submission" date="2014-01" db="EMBL/GenBank/DDBJ databases">
        <title>The Genome Sequence of Anopheles farauti FAR1 (V2).</title>
        <authorList>
            <consortium name="The Broad Institute Genomics Platform"/>
            <person name="Neafsey D.E."/>
            <person name="Besansky N."/>
            <person name="Howell P."/>
            <person name="Walton C."/>
            <person name="Young S.K."/>
            <person name="Zeng Q."/>
            <person name="Gargeya S."/>
            <person name="Fitzgerald M."/>
            <person name="Haas B."/>
            <person name="Abouelleil A."/>
            <person name="Allen A.W."/>
            <person name="Alvarado L."/>
            <person name="Arachchi H.M."/>
            <person name="Berlin A.M."/>
            <person name="Chapman S.B."/>
            <person name="Gainer-Dewar J."/>
            <person name="Goldberg J."/>
            <person name="Griggs A."/>
            <person name="Gujja S."/>
            <person name="Hansen M."/>
            <person name="Howarth C."/>
            <person name="Imamovic A."/>
            <person name="Ireland A."/>
            <person name="Larimer J."/>
            <person name="McCowan C."/>
            <person name="Murphy C."/>
            <person name="Pearson M."/>
            <person name="Poon T.W."/>
            <person name="Priest M."/>
            <person name="Roberts A."/>
            <person name="Saif S."/>
            <person name="Shea T."/>
            <person name="Sisk P."/>
            <person name="Sykes S."/>
            <person name="Wortman J."/>
            <person name="Nusbaum C."/>
            <person name="Birren B."/>
        </authorList>
    </citation>
    <scope>NUCLEOTIDE SEQUENCE [LARGE SCALE GENOMIC DNA]</scope>
    <source>
        <strain evidence="3">FAR1</strain>
    </source>
</reference>
<name>A0A182Q4M2_9DIPT</name>
<reference evidence="2" key="2">
    <citation type="submission" date="2020-05" db="UniProtKB">
        <authorList>
            <consortium name="EnsemblMetazoa"/>
        </authorList>
    </citation>
    <scope>IDENTIFICATION</scope>
    <source>
        <strain evidence="2">FAR1</strain>
    </source>
</reference>
<organism evidence="2 3">
    <name type="scientific">Anopheles farauti</name>
    <dbReference type="NCBI Taxonomy" id="69004"/>
    <lineage>
        <taxon>Eukaryota</taxon>
        <taxon>Metazoa</taxon>
        <taxon>Ecdysozoa</taxon>
        <taxon>Arthropoda</taxon>
        <taxon>Hexapoda</taxon>
        <taxon>Insecta</taxon>
        <taxon>Pterygota</taxon>
        <taxon>Neoptera</taxon>
        <taxon>Endopterygota</taxon>
        <taxon>Diptera</taxon>
        <taxon>Nematocera</taxon>
        <taxon>Culicoidea</taxon>
        <taxon>Culicidae</taxon>
        <taxon>Anophelinae</taxon>
        <taxon>Anopheles</taxon>
    </lineage>
</organism>
<evidence type="ECO:0000256" key="1">
    <source>
        <dbReference type="SAM" id="MobiDB-lite"/>
    </source>
</evidence>
<dbReference type="EnsemblMetazoa" id="AFAF002980-RA">
    <property type="protein sequence ID" value="AFAF002980-PA"/>
    <property type="gene ID" value="AFAF002980"/>
</dbReference>
<keyword evidence="3" id="KW-1185">Reference proteome</keyword>
<dbReference type="Proteomes" id="UP000075886">
    <property type="component" value="Unassembled WGS sequence"/>
</dbReference>